<organism evidence="1 3">
    <name type="scientific">Didymodactylos carnosus</name>
    <dbReference type="NCBI Taxonomy" id="1234261"/>
    <lineage>
        <taxon>Eukaryota</taxon>
        <taxon>Metazoa</taxon>
        <taxon>Spiralia</taxon>
        <taxon>Gnathifera</taxon>
        <taxon>Rotifera</taxon>
        <taxon>Eurotatoria</taxon>
        <taxon>Bdelloidea</taxon>
        <taxon>Philodinida</taxon>
        <taxon>Philodinidae</taxon>
        <taxon>Didymodactylos</taxon>
    </lineage>
</organism>
<proteinExistence type="predicted"/>
<feature type="non-terminal residue" evidence="1">
    <location>
        <position position="1"/>
    </location>
</feature>
<accession>A0A815DLI3</accession>
<name>A0A815DLI3_9BILA</name>
<gene>
    <name evidence="1" type="ORF">GPM918_LOCUS28452</name>
    <name evidence="2" type="ORF">SRO942_LOCUS28954</name>
</gene>
<comment type="caution">
    <text evidence="1">The sequence shown here is derived from an EMBL/GenBank/DDBJ whole genome shotgun (WGS) entry which is preliminary data.</text>
</comment>
<evidence type="ECO:0000313" key="2">
    <source>
        <dbReference type="EMBL" id="CAF4121129.1"/>
    </source>
</evidence>
<evidence type="ECO:0000313" key="1">
    <source>
        <dbReference type="EMBL" id="CAF1299611.1"/>
    </source>
</evidence>
<dbReference type="Proteomes" id="UP000663829">
    <property type="component" value="Unassembled WGS sequence"/>
</dbReference>
<dbReference type="AlphaFoldDB" id="A0A815DLI3"/>
<keyword evidence="3" id="KW-1185">Reference proteome</keyword>
<evidence type="ECO:0000313" key="3">
    <source>
        <dbReference type="Proteomes" id="UP000663829"/>
    </source>
</evidence>
<sequence>CPSGSSSIKGWSTVSGDIAVGGDSDNCYFFSTSGNSSRMEQVVGVDDFSMLVTNNQALFNLSAYFDERCSRRDVEVILFFSATELLAIMPNSIISRIALESGPNEKMHSGISGTGDLSFTGIIPNKTKFLIVLVQFLNDNRNCFCDNIDLRIIAAKKDETNKNLPNDQKFYKPVYKSGNDSKLNALHYLGNIEIGALLKQPPLLNILIENLNEQVKEKQTNHVYQTLISNANAVKTKLNKSIILHVDSENCAKVNDKCILITDNEINNLFKNGFKLESPQMAQYRCWNHPIKNIYRNAMKRSDQLAEQAREDEELDEKE</sequence>
<reference evidence="1" key="1">
    <citation type="submission" date="2021-02" db="EMBL/GenBank/DDBJ databases">
        <authorList>
            <person name="Nowell W R."/>
        </authorList>
    </citation>
    <scope>NUCLEOTIDE SEQUENCE</scope>
</reference>
<dbReference type="EMBL" id="CAJOBC010036785">
    <property type="protein sequence ID" value="CAF4121129.1"/>
    <property type="molecule type" value="Genomic_DNA"/>
</dbReference>
<dbReference type="EMBL" id="CAJNOQ010012422">
    <property type="protein sequence ID" value="CAF1299611.1"/>
    <property type="molecule type" value="Genomic_DNA"/>
</dbReference>
<dbReference type="Proteomes" id="UP000681722">
    <property type="component" value="Unassembled WGS sequence"/>
</dbReference>
<protein>
    <submittedName>
        <fullName evidence="1">Uncharacterized protein</fullName>
    </submittedName>
</protein>